<organism evidence="3 4">
    <name type="scientific">Symbiodinium necroappetens</name>
    <dbReference type="NCBI Taxonomy" id="1628268"/>
    <lineage>
        <taxon>Eukaryota</taxon>
        <taxon>Sar</taxon>
        <taxon>Alveolata</taxon>
        <taxon>Dinophyceae</taxon>
        <taxon>Suessiales</taxon>
        <taxon>Symbiodiniaceae</taxon>
        <taxon>Symbiodinium</taxon>
    </lineage>
</organism>
<gene>
    <name evidence="3" type="primary">SACS</name>
    <name evidence="3" type="ORF">SNEC2469_LOCUS3397</name>
</gene>
<dbReference type="InterPro" id="IPR011333">
    <property type="entry name" value="SKP1/BTB/POZ_sf"/>
</dbReference>
<reference evidence="3" key="1">
    <citation type="submission" date="2021-02" db="EMBL/GenBank/DDBJ databases">
        <authorList>
            <person name="Dougan E. K."/>
            <person name="Rhodes N."/>
            <person name="Thang M."/>
            <person name="Chan C."/>
        </authorList>
    </citation>
    <scope>NUCLEOTIDE SEQUENCE</scope>
</reference>
<dbReference type="SUPFAM" id="SSF54695">
    <property type="entry name" value="POZ domain"/>
    <property type="match status" value="1"/>
</dbReference>
<feature type="region of interest" description="Disordered" evidence="1">
    <location>
        <begin position="51"/>
        <end position="71"/>
    </location>
</feature>
<dbReference type="PANTHER" id="PTHR46919:SF2">
    <property type="entry name" value="SACSIN"/>
    <property type="match status" value="1"/>
</dbReference>
<dbReference type="Pfam" id="PF00651">
    <property type="entry name" value="BTB"/>
    <property type="match status" value="1"/>
</dbReference>
<evidence type="ECO:0000313" key="3">
    <source>
        <dbReference type="EMBL" id="CAE7228683.1"/>
    </source>
</evidence>
<feature type="domain" description="BTB" evidence="2">
    <location>
        <begin position="1836"/>
        <end position="1907"/>
    </location>
</feature>
<dbReference type="Pfam" id="PF25794">
    <property type="entry name" value="SACS"/>
    <property type="match status" value="1"/>
</dbReference>
<dbReference type="NCBIfam" id="NF047352">
    <property type="entry name" value="P_loop_sacsin"/>
    <property type="match status" value="1"/>
</dbReference>
<dbReference type="Proteomes" id="UP000601435">
    <property type="component" value="Unassembled WGS sequence"/>
</dbReference>
<dbReference type="Gene3D" id="3.30.710.10">
    <property type="entry name" value="Potassium Channel Kv1.1, Chain A"/>
    <property type="match status" value="1"/>
</dbReference>
<dbReference type="PROSITE" id="PS50097">
    <property type="entry name" value="BTB"/>
    <property type="match status" value="1"/>
</dbReference>
<dbReference type="InterPro" id="IPR058210">
    <property type="entry name" value="SACS/Nov_dom"/>
</dbReference>
<feature type="non-terminal residue" evidence="3">
    <location>
        <position position="1"/>
    </location>
</feature>
<sequence>SAGEEAAKPGLDTDGKEPPLQDALEWEKVYACAQSLLQYVAVSVNAKCEEAQRNAAAKEAQTEAPKPAPLKAAEDKSRASFFLWPSILPIGEFLSSGGSSPPAEKPGELEKAEDWSERDVETLKCKLRVCRWLPAARAPREWLQAVPWIGNSQKFWRPSEMALMKDFWLCGAAVPVLDLDTQLMLPGERRSSTEASLLMLLGMPSQVPQGQRISCAWSQLSAIRLWWSSRSSDVQEDGASAWVANCLYQHVYPLLQEKQADGADDGIDKGGGSSSGINDLFVAGTFVLMEDLSRSQDFGLAGLHQVPKELQGTAPQLCKSIKQNFKAVDLVRALRRMADATEKRNKQLRTAETETAVRLAMALSERIRGHGEAVHDTILVPTNQGTLRPSQRCVFNNMRWLSEEEQQKRSRAVTSSGLDWVHQSISNEVAQTLQVQGLSTQVAAEALAAADEGERGDPEWFEAAGQQEPLTSRLRSLIRDMLDQASAQDLGFFKALLQNADDATATEINFVWDWRSFGGQSLMSPEMARWQGPCLWAHNNAKFSPQDFENITQLGSMQKSKSQSRKTQIGRFGLGFNSVYSMTDLPSILSDDIVLFLDPHVHHLRGMGASPAKPGIKLRFLKIDVLDKFRDQFEPYHGLFGCDLASSTPYEGTLIRLPFRTPESSKLSEISKTIVSAEEATVYLHAFKEAAAECLVFLQHVKQANFCWIAPDAGPDAVPTPLLQVRIMPSSVPASLGLAGQRQAEVCTDERALEYRRVFSSRSLQKSKEKQSFISDLLSRLGVQQPAESETRPYVSFNVVVSVRWISPTDLQSGKEQTEVLEAWRLFLQHDNPEHDPWKSLLGESEAEGLGYVPFAGLAVCLSRELHGPRICCFLPLPVKSSLPFLINANFCLTDPTAPGRLDLAAGSGFASDWNSMLLRHIVEPLICTLVREQAGAIQAVRSQSPSADAAHWVVGKEGICALMPCKSQLPHSLRKLLNLPSIYKELSSAALFPPLVFARHSPTSTASELVESARSFAAQIFHEADTKPSVKLLSFTASVQPLTLVEGRGKQHQAVHEYLSSGKGFKFCEVARSVSEEFKSANSSRQAEVNPAFVLSCLREDTRSNLDALTAIELLGYVLSEELPADVVSALQGLKLAPLCSGKVASFSSTGAPLYYAFPTGGSASGSSALAQQVLQQLVPALTLNLSGVGEDGIARLGASAPGLGIEHVRTSEQLATALIAGFPAIRAPPLEYSSLQAAIEDRLGGHDGLGEDFLTAFDRCWSAASKLMMLPLSKEEPLLLPPEDIPVARNSTRKHKTCGDVRKVNPSHPAVSVPESRMPFYRQLADGACCLGIGFGVCRLPIFLAESENREEEQAQAFRSLVHLAVVEGEPLQLHAPPVRLDLESTFIFLASPKTPTEVAAALALLEVKEPLLQQRKYFDAKTWLHQQVLPHLADMVDDDQVHFLERLLPLMENLEEANSEPYLVPAEVRGRLMKPPCTILDPQDFLIQEVFGARGDAWPKLGSHHQFHFPSKALSSTVLSHLRRLGMRKSNSDGRCLGYLCQALREQHKRLPGQRYGEVQRSLMQKIVESWSSFPGPHRDMVLEQEFVDISAEADGGEQPGSLFELRPYRATRSTEQLLKLSSLVSRVSVTDPYLCWTSLPLSPRGFPEFEGYRRPMLEDVLSHAHSISALADGAVPPHLWEELKEKVVGQICQFLAHSSAFQNLEDIMALDEGEELELRSPETIMAHSQRRARICSQLRKVKFLAVPLESGVAGPHTLVAPWRISLVLKEHRPPMFALPAYLSEHVALLRMLGVRDALELPQESQGGTETDISRVADESMTWLFENGAESFSDVTLRCDGGSLFLHRNILMARSDYFRAMFQGESGFRESQEGGAEVSLFEIPLEVAKILFGYLYHGKVDERPLEGPEGTCALPVCLAFCFCVAGVSAVPISSQQLHPGSNGDTLK</sequence>
<dbReference type="InterPro" id="IPR036890">
    <property type="entry name" value="HATPase_C_sf"/>
</dbReference>
<proteinExistence type="predicted"/>
<name>A0A812KKN7_9DINO</name>
<dbReference type="PANTHER" id="PTHR46919">
    <property type="entry name" value="ZINC FINGER, C3HC4 TYPE (RING FINGER) FAMILY PROTEIN"/>
    <property type="match status" value="1"/>
</dbReference>
<evidence type="ECO:0000256" key="1">
    <source>
        <dbReference type="SAM" id="MobiDB-lite"/>
    </source>
</evidence>
<feature type="region of interest" description="Disordered" evidence="1">
    <location>
        <begin position="95"/>
        <end position="114"/>
    </location>
</feature>
<accession>A0A812KKN7</accession>
<dbReference type="CDD" id="cd18186">
    <property type="entry name" value="BTB_POZ_ZBTB_KLHL-like"/>
    <property type="match status" value="1"/>
</dbReference>
<comment type="caution">
    <text evidence="3">The sequence shown here is derived from an EMBL/GenBank/DDBJ whole genome shotgun (WGS) entry which is preliminary data.</text>
</comment>
<dbReference type="OrthoDB" id="430232at2759"/>
<evidence type="ECO:0000313" key="4">
    <source>
        <dbReference type="Proteomes" id="UP000601435"/>
    </source>
</evidence>
<dbReference type="SMART" id="SM00225">
    <property type="entry name" value="BTB"/>
    <property type="match status" value="1"/>
</dbReference>
<feature type="compositionally biased region" description="Basic and acidic residues" evidence="1">
    <location>
        <begin position="1"/>
        <end position="19"/>
    </location>
</feature>
<dbReference type="SUPFAM" id="SSF55874">
    <property type="entry name" value="ATPase domain of HSP90 chaperone/DNA topoisomerase II/histidine kinase"/>
    <property type="match status" value="1"/>
</dbReference>
<feature type="region of interest" description="Disordered" evidence="1">
    <location>
        <begin position="1"/>
        <end position="20"/>
    </location>
</feature>
<dbReference type="EMBL" id="CAJNJA010007762">
    <property type="protein sequence ID" value="CAE7228683.1"/>
    <property type="molecule type" value="Genomic_DNA"/>
</dbReference>
<feature type="compositionally biased region" description="Basic and acidic residues" evidence="1">
    <location>
        <begin position="105"/>
        <end position="114"/>
    </location>
</feature>
<evidence type="ECO:0000259" key="2">
    <source>
        <dbReference type="PROSITE" id="PS50097"/>
    </source>
</evidence>
<keyword evidence="4" id="KW-1185">Reference proteome</keyword>
<protein>
    <submittedName>
        <fullName evidence="3">SACS protein</fullName>
    </submittedName>
</protein>
<dbReference type="InterPro" id="IPR000210">
    <property type="entry name" value="BTB/POZ_dom"/>
</dbReference>